<comment type="similarity">
    <text evidence="1">Belongs to the protein-tyrosine phosphatase family. Non-receptor class dual specificity subfamily.</text>
</comment>
<dbReference type="SMART" id="SM00195">
    <property type="entry name" value="DSPc"/>
    <property type="match status" value="1"/>
</dbReference>
<feature type="domain" description="Tyrosine-protein phosphatase" evidence="4">
    <location>
        <begin position="13"/>
        <end position="155"/>
    </location>
</feature>
<evidence type="ECO:0000313" key="6">
    <source>
        <dbReference type="EMBL" id="AUV80570.1"/>
    </source>
</evidence>
<sequence>MQRLEGERRERTTVDHVTDSLLVGDADDASDHAALRAEGVTAVLSLTHDSPARPATGYAVLDRPLIDGPRHDAADFATAVDDLRSLLAEGERVLVHCSAGASRSVAVAAAALALVDGVESATALERVSTTRGVSGPHPALADRVRQYVASERVSG</sequence>
<evidence type="ECO:0000256" key="2">
    <source>
        <dbReference type="ARBA" id="ARBA00022801"/>
    </source>
</evidence>
<dbReference type="Proteomes" id="UP000236584">
    <property type="component" value="Chromosome"/>
</dbReference>
<dbReference type="InterPro" id="IPR020422">
    <property type="entry name" value="TYR_PHOSPHATASE_DUAL_dom"/>
</dbReference>
<evidence type="ECO:0000256" key="1">
    <source>
        <dbReference type="ARBA" id="ARBA00008601"/>
    </source>
</evidence>
<accession>A0A2I8VF61</accession>
<dbReference type="Gene3D" id="3.90.190.10">
    <property type="entry name" value="Protein tyrosine phosphatase superfamily"/>
    <property type="match status" value="1"/>
</dbReference>
<dbReference type="InterPro" id="IPR000340">
    <property type="entry name" value="Dual-sp_phosphatase_cat-dom"/>
</dbReference>
<keyword evidence="7" id="KW-1185">Reference proteome</keyword>
<dbReference type="GO" id="GO:0004721">
    <property type="term" value="F:phosphoprotein phosphatase activity"/>
    <property type="evidence" value="ECO:0007669"/>
    <property type="project" value="UniProtKB-KW"/>
</dbReference>
<proteinExistence type="inferred from homology"/>
<dbReference type="Pfam" id="PF00782">
    <property type="entry name" value="DSPc"/>
    <property type="match status" value="1"/>
</dbReference>
<protein>
    <submittedName>
        <fullName evidence="6">Protein phosphatase</fullName>
    </submittedName>
</protein>
<dbReference type="InterPro" id="IPR029021">
    <property type="entry name" value="Prot-tyrosine_phosphatase-like"/>
</dbReference>
<evidence type="ECO:0000259" key="4">
    <source>
        <dbReference type="PROSITE" id="PS50054"/>
    </source>
</evidence>
<dbReference type="InterPro" id="IPR052103">
    <property type="entry name" value="Dual_spec_Phospatases"/>
</dbReference>
<keyword evidence="2" id="KW-0378">Hydrolase</keyword>
<reference evidence="6 7" key="1">
    <citation type="submission" date="2018-01" db="EMBL/GenBank/DDBJ databases">
        <title>Complete genome sequence of Salinigranum rubrum GX10T, an extremely halophilic archaeon isolated from a marine solar saltern.</title>
        <authorList>
            <person name="Han S."/>
        </authorList>
    </citation>
    <scope>NUCLEOTIDE SEQUENCE [LARGE SCALE GENOMIC DNA]</scope>
    <source>
        <strain evidence="6 7">GX10</strain>
    </source>
</reference>
<dbReference type="PROSITE" id="PS50056">
    <property type="entry name" value="TYR_PHOSPHATASE_2"/>
    <property type="match status" value="1"/>
</dbReference>
<evidence type="ECO:0000259" key="5">
    <source>
        <dbReference type="PROSITE" id="PS50056"/>
    </source>
</evidence>
<evidence type="ECO:0000313" key="7">
    <source>
        <dbReference type="Proteomes" id="UP000236584"/>
    </source>
</evidence>
<gene>
    <name evidence="6" type="ORF">C2R22_01915</name>
</gene>
<dbReference type="KEGG" id="srub:C2R22_01915"/>
<dbReference type="EMBL" id="CP026309">
    <property type="protein sequence ID" value="AUV80570.1"/>
    <property type="molecule type" value="Genomic_DNA"/>
</dbReference>
<evidence type="ECO:0000256" key="3">
    <source>
        <dbReference type="ARBA" id="ARBA00022912"/>
    </source>
</evidence>
<dbReference type="SUPFAM" id="SSF52799">
    <property type="entry name" value="(Phosphotyrosine protein) phosphatases II"/>
    <property type="match status" value="1"/>
</dbReference>
<keyword evidence="3" id="KW-0904">Protein phosphatase</keyword>
<dbReference type="AlphaFoldDB" id="A0A2I8VF61"/>
<dbReference type="PANTHER" id="PTHR45961">
    <property type="entry name" value="IP21249P"/>
    <property type="match status" value="1"/>
</dbReference>
<dbReference type="InterPro" id="IPR000387">
    <property type="entry name" value="Tyr_Pase_dom"/>
</dbReference>
<dbReference type="PANTHER" id="PTHR45961:SF6">
    <property type="entry name" value="IP21249P"/>
    <property type="match status" value="1"/>
</dbReference>
<organism evidence="6 7">
    <name type="scientific">Salinigranum rubrum</name>
    <dbReference type="NCBI Taxonomy" id="755307"/>
    <lineage>
        <taxon>Archaea</taxon>
        <taxon>Methanobacteriati</taxon>
        <taxon>Methanobacteriota</taxon>
        <taxon>Stenosarchaea group</taxon>
        <taxon>Halobacteria</taxon>
        <taxon>Halobacteriales</taxon>
        <taxon>Haloferacaceae</taxon>
        <taxon>Salinigranum</taxon>
    </lineage>
</organism>
<name>A0A2I8VF61_9EURY</name>
<dbReference type="PROSITE" id="PS50054">
    <property type="entry name" value="TYR_PHOSPHATASE_DUAL"/>
    <property type="match status" value="1"/>
</dbReference>
<feature type="domain" description="Tyrosine specific protein phosphatases" evidence="5">
    <location>
        <begin position="74"/>
        <end position="131"/>
    </location>
</feature>